<evidence type="ECO:0000313" key="1">
    <source>
        <dbReference type="EMBL" id="KAF6031132.1"/>
    </source>
</evidence>
<organism evidence="1 2">
    <name type="scientific">Bugula neritina</name>
    <name type="common">Brown bryozoan</name>
    <name type="synonym">Sertularia neritina</name>
    <dbReference type="NCBI Taxonomy" id="10212"/>
    <lineage>
        <taxon>Eukaryota</taxon>
        <taxon>Metazoa</taxon>
        <taxon>Spiralia</taxon>
        <taxon>Lophotrochozoa</taxon>
        <taxon>Bryozoa</taxon>
        <taxon>Gymnolaemata</taxon>
        <taxon>Cheilostomatida</taxon>
        <taxon>Flustrina</taxon>
        <taxon>Buguloidea</taxon>
        <taxon>Bugulidae</taxon>
        <taxon>Bugula</taxon>
    </lineage>
</organism>
<gene>
    <name evidence="1" type="ORF">EB796_010562</name>
</gene>
<comment type="caution">
    <text evidence="1">The sequence shown here is derived from an EMBL/GenBank/DDBJ whole genome shotgun (WGS) entry which is preliminary data.</text>
</comment>
<evidence type="ECO:0000313" key="2">
    <source>
        <dbReference type="Proteomes" id="UP000593567"/>
    </source>
</evidence>
<dbReference type="Proteomes" id="UP000593567">
    <property type="component" value="Unassembled WGS sequence"/>
</dbReference>
<sequence length="96" mass="10977">MKSTELNTNAATKVKVSHLMQHLLVTEQLHMTSSTDVSPRSFEASKQQAMFAKASAMRYAVGPPEEIERKLLACFVHVVSKYQLDLYKVDWNSKYR</sequence>
<accession>A0A7J7JXQ0</accession>
<dbReference type="AlphaFoldDB" id="A0A7J7JXQ0"/>
<name>A0A7J7JXQ0_BUGNE</name>
<dbReference type="EMBL" id="VXIV02001637">
    <property type="protein sequence ID" value="KAF6031132.1"/>
    <property type="molecule type" value="Genomic_DNA"/>
</dbReference>
<reference evidence="1" key="1">
    <citation type="submission" date="2020-06" db="EMBL/GenBank/DDBJ databases">
        <title>Draft genome of Bugula neritina, a colonial animal packing powerful symbionts and potential medicines.</title>
        <authorList>
            <person name="Rayko M."/>
        </authorList>
    </citation>
    <scope>NUCLEOTIDE SEQUENCE [LARGE SCALE GENOMIC DNA]</scope>
    <source>
        <strain evidence="1">Kwan_BN1</strain>
    </source>
</reference>
<proteinExistence type="predicted"/>
<keyword evidence="2" id="KW-1185">Reference proteome</keyword>
<protein>
    <submittedName>
        <fullName evidence="1">Uncharacterized protein</fullName>
    </submittedName>
</protein>